<evidence type="ECO:0000313" key="3">
    <source>
        <dbReference type="Proteomes" id="UP000501780"/>
    </source>
</evidence>
<name>A0A6H0KQL6_9BACE</name>
<dbReference type="KEGG" id="bfc:BacF7301_15605"/>
<feature type="signal peptide" evidence="1">
    <location>
        <begin position="1"/>
        <end position="24"/>
    </location>
</feature>
<dbReference type="AlphaFoldDB" id="A0A6H0KQL6"/>
<gene>
    <name evidence="2" type="ORF">BacF7301_15605</name>
</gene>
<dbReference type="PROSITE" id="PS51257">
    <property type="entry name" value="PROKAR_LIPOPROTEIN"/>
    <property type="match status" value="1"/>
</dbReference>
<reference evidence="2 3" key="1">
    <citation type="submission" date="2020-03" db="EMBL/GenBank/DDBJ databases">
        <title>Genomic analysis of Bacteroides faecium CBA7301.</title>
        <authorList>
            <person name="Kim J."/>
            <person name="Roh S.W."/>
        </authorList>
    </citation>
    <scope>NUCLEOTIDE SEQUENCE [LARGE SCALE GENOMIC DNA]</scope>
    <source>
        <strain evidence="2 3">CBA7301</strain>
    </source>
</reference>
<protein>
    <submittedName>
        <fullName evidence="2">DUF4906 domain-containing protein</fullName>
    </submittedName>
</protein>
<dbReference type="Proteomes" id="UP000501780">
    <property type="component" value="Chromosome"/>
</dbReference>
<evidence type="ECO:0000313" key="2">
    <source>
        <dbReference type="EMBL" id="QIU95489.1"/>
    </source>
</evidence>
<feature type="chain" id="PRO_5026350110" evidence="1">
    <location>
        <begin position="25"/>
        <end position="481"/>
    </location>
</feature>
<sequence>MKLIVKYRLSLQMFVLALFLYSCSESEAPVSDATNNQARLNFLVSTTPKEGVLTKGNDGSFSSLALYIFNKADGYCEYSELIPEFTPQRLQELSRSVNVSPQTKIIYAIANYNDPDKAFSIPIASNLTMEQLESLTVSGNGFNDNSILMVGKKEVPINSEYVVAEIPMERLVARLDIYMFKNQGLEQSTVTVTSIEFVNQVLDTYANPGSMAMPATARLQNVTFPITENGTLQPMPSDLSEIIPANANASFYTYRNIVSSGKPDASTPYIRITALFNGISYTYRGYLTDQGQTANKYSLLHNTVYRVMAMLDHPDNQLIIKTTPYPWTVVSSEIGHEVKEGDYLLRPFNGNDTGATTGVVQFPYIWNGEARNETSYADYSFSLTAPVGAVWTATLTNGLDFTFGTNGSVAGTPAVSKGIARDAAYEIKIGATKPWNGTARRTLFYITVDGVKLKINPLQNGTRQFPGDNDTDILISQTEYK</sequence>
<proteinExistence type="predicted"/>
<dbReference type="EMBL" id="CP050831">
    <property type="protein sequence ID" value="QIU95489.1"/>
    <property type="molecule type" value="Genomic_DNA"/>
</dbReference>
<dbReference type="RefSeq" id="WP_167964213.1">
    <property type="nucleotide sequence ID" value="NZ_CP050831.1"/>
</dbReference>
<keyword evidence="3" id="KW-1185">Reference proteome</keyword>
<evidence type="ECO:0000256" key="1">
    <source>
        <dbReference type="SAM" id="SignalP"/>
    </source>
</evidence>
<organism evidence="2 3">
    <name type="scientific">Bacteroides faecium</name>
    <dbReference type="NCBI Taxonomy" id="2715212"/>
    <lineage>
        <taxon>Bacteria</taxon>
        <taxon>Pseudomonadati</taxon>
        <taxon>Bacteroidota</taxon>
        <taxon>Bacteroidia</taxon>
        <taxon>Bacteroidales</taxon>
        <taxon>Bacteroidaceae</taxon>
        <taxon>Bacteroides</taxon>
    </lineage>
</organism>
<accession>A0A6H0KQL6</accession>
<keyword evidence="1" id="KW-0732">Signal</keyword>